<reference evidence="4 5" key="1">
    <citation type="submission" date="2016-04" db="EMBL/GenBank/DDBJ databases">
        <title>A degradative enzymes factory behind the ericoid mycorrhizal symbiosis.</title>
        <authorList>
            <consortium name="DOE Joint Genome Institute"/>
            <person name="Martino E."/>
            <person name="Morin E."/>
            <person name="Grelet G."/>
            <person name="Kuo A."/>
            <person name="Kohler A."/>
            <person name="Daghino S."/>
            <person name="Barry K."/>
            <person name="Choi C."/>
            <person name="Cichocki N."/>
            <person name="Clum A."/>
            <person name="Copeland A."/>
            <person name="Hainaut M."/>
            <person name="Haridas S."/>
            <person name="Labutti K."/>
            <person name="Lindquist E."/>
            <person name="Lipzen A."/>
            <person name="Khouja H.-R."/>
            <person name="Murat C."/>
            <person name="Ohm R."/>
            <person name="Olson A."/>
            <person name="Spatafora J."/>
            <person name="Veneault-Fourrey C."/>
            <person name="Henrissat B."/>
            <person name="Grigoriev I."/>
            <person name="Martin F."/>
            <person name="Perotto S."/>
        </authorList>
    </citation>
    <scope>NUCLEOTIDE SEQUENCE [LARGE SCALE GENOMIC DNA]</scope>
    <source>
        <strain evidence="4 5">F</strain>
    </source>
</reference>
<evidence type="ECO:0000313" key="4">
    <source>
        <dbReference type="EMBL" id="PMD37735.1"/>
    </source>
</evidence>
<dbReference type="InterPro" id="IPR027417">
    <property type="entry name" value="P-loop_NTPase"/>
</dbReference>
<dbReference type="Proteomes" id="UP000235786">
    <property type="component" value="Unassembled WGS sequence"/>
</dbReference>
<name>A0A2J6RGU3_HYAVF</name>
<evidence type="ECO:0000259" key="3">
    <source>
        <dbReference type="Pfam" id="PF24883"/>
    </source>
</evidence>
<dbReference type="SUPFAM" id="SSF52540">
    <property type="entry name" value="P-loop containing nucleoside triphosphate hydrolases"/>
    <property type="match status" value="1"/>
</dbReference>
<evidence type="ECO:0000256" key="2">
    <source>
        <dbReference type="SAM" id="MobiDB-lite"/>
    </source>
</evidence>
<dbReference type="Gene3D" id="3.40.50.300">
    <property type="entry name" value="P-loop containing nucleotide triphosphate hydrolases"/>
    <property type="match status" value="1"/>
</dbReference>
<evidence type="ECO:0000256" key="1">
    <source>
        <dbReference type="ARBA" id="ARBA00022737"/>
    </source>
</evidence>
<dbReference type="PANTHER" id="PTHR10039:SF10">
    <property type="entry name" value="NACHT DOMAIN-CONTAINING PROTEIN"/>
    <property type="match status" value="1"/>
</dbReference>
<dbReference type="AlphaFoldDB" id="A0A2J6RGU3"/>
<dbReference type="PANTHER" id="PTHR10039">
    <property type="entry name" value="AMELOGENIN"/>
    <property type="match status" value="1"/>
</dbReference>
<dbReference type="EMBL" id="KZ613949">
    <property type="protein sequence ID" value="PMD37735.1"/>
    <property type="molecule type" value="Genomic_DNA"/>
</dbReference>
<feature type="region of interest" description="Disordered" evidence="2">
    <location>
        <begin position="385"/>
        <end position="458"/>
    </location>
</feature>
<proteinExistence type="predicted"/>
<feature type="compositionally biased region" description="Basic and acidic residues" evidence="2">
    <location>
        <begin position="396"/>
        <end position="409"/>
    </location>
</feature>
<keyword evidence="1" id="KW-0677">Repeat</keyword>
<dbReference type="InterPro" id="IPR056884">
    <property type="entry name" value="NPHP3-like_N"/>
</dbReference>
<sequence>MQGQRRLEKQVESLQSGFYYDIHGAMASSTRDNEEVLKTSDKRLVTLENTVREISNRMQFSSRLVEGELEAERRVKVLQWISPEQYQSRHQALINDIQFDSWSWVYHTPAFEKWYSKNMPPILFIIGPAKSGKSTILAQIIDDLQHHNGYHMPSNLFTPYGNPPSSMVLYFHCRPYNSHSAILGSLLRQLCCQDSATFHLLQAEYENELYHGFPSGSMQSAKLMKHLRSFFTRLLEQRQRTIYIVIGDLERRNFSRKEVLLMSALGELTRVCPGYCKVLIAARELPLGFTKLVIDQNLFFERVQIDRYKFYRQLVEAELKIFAEAFQIPLEQSGTYYMMSKETQGRLARDFLAHESEPWPNWGDETFRNRVLNRFLNAFNSEEKMRKTTASSQDVIDQRETTKQEEMHRPVTPTAFAFSAAERAGGRTDKMHQATFSQDSSRKSPTWRPGRLSSLPTK</sequence>
<dbReference type="Pfam" id="PF24883">
    <property type="entry name" value="NPHP3_N"/>
    <property type="match status" value="1"/>
</dbReference>
<protein>
    <recommendedName>
        <fullName evidence="3">Nephrocystin 3-like N-terminal domain-containing protein</fullName>
    </recommendedName>
</protein>
<evidence type="ECO:0000313" key="5">
    <source>
        <dbReference type="Proteomes" id="UP000235786"/>
    </source>
</evidence>
<accession>A0A2J6RGU3</accession>
<keyword evidence="5" id="KW-1185">Reference proteome</keyword>
<feature type="domain" description="Nephrocystin 3-like N-terminal" evidence="3">
    <location>
        <begin position="102"/>
        <end position="283"/>
    </location>
</feature>
<dbReference type="STRING" id="1149755.A0A2J6RGU3"/>
<organism evidence="4 5">
    <name type="scientific">Hyaloscypha variabilis (strain UAMH 11265 / GT02V1 / F)</name>
    <name type="common">Meliniomyces variabilis</name>
    <dbReference type="NCBI Taxonomy" id="1149755"/>
    <lineage>
        <taxon>Eukaryota</taxon>
        <taxon>Fungi</taxon>
        <taxon>Dikarya</taxon>
        <taxon>Ascomycota</taxon>
        <taxon>Pezizomycotina</taxon>
        <taxon>Leotiomycetes</taxon>
        <taxon>Helotiales</taxon>
        <taxon>Hyaloscyphaceae</taxon>
        <taxon>Hyaloscypha</taxon>
        <taxon>Hyaloscypha variabilis</taxon>
    </lineage>
</organism>
<gene>
    <name evidence="4" type="ORF">L207DRAFT_80626</name>
</gene>